<dbReference type="SUPFAM" id="SSF55729">
    <property type="entry name" value="Acyl-CoA N-acyltransferases (Nat)"/>
    <property type="match status" value="1"/>
</dbReference>
<evidence type="ECO:0000313" key="2">
    <source>
        <dbReference type="EMBL" id="MEJ5944209.1"/>
    </source>
</evidence>
<evidence type="ECO:0000259" key="1">
    <source>
        <dbReference type="PROSITE" id="PS51186"/>
    </source>
</evidence>
<keyword evidence="2" id="KW-0808">Transferase</keyword>
<keyword evidence="2" id="KW-0614">Plasmid</keyword>
<proteinExistence type="predicted"/>
<keyword evidence="3" id="KW-1185">Reference proteome</keyword>
<protein>
    <submittedName>
        <fullName evidence="2">GNAT family N-acetyltransferase</fullName>
        <ecNumber evidence="2">2.3.1.-</ecNumber>
    </submittedName>
</protein>
<evidence type="ECO:0000313" key="3">
    <source>
        <dbReference type="Proteomes" id="UP001387100"/>
    </source>
</evidence>
<gene>
    <name evidence="2" type="ORF">WDZ17_02740</name>
</gene>
<organism evidence="2 3">
    <name type="scientific">Pseudokineococcus basanitobsidens</name>
    <dbReference type="NCBI Taxonomy" id="1926649"/>
    <lineage>
        <taxon>Bacteria</taxon>
        <taxon>Bacillati</taxon>
        <taxon>Actinomycetota</taxon>
        <taxon>Actinomycetes</taxon>
        <taxon>Kineosporiales</taxon>
        <taxon>Kineosporiaceae</taxon>
        <taxon>Pseudokineococcus</taxon>
    </lineage>
</organism>
<accession>A0ABU8RGV7</accession>
<comment type="caution">
    <text evidence="2">The sequence shown here is derived from an EMBL/GenBank/DDBJ whole genome shotgun (WGS) entry which is preliminary data.</text>
</comment>
<dbReference type="EC" id="2.3.1.-" evidence="2"/>
<dbReference type="InterPro" id="IPR000182">
    <property type="entry name" value="GNAT_dom"/>
</dbReference>
<dbReference type="InterPro" id="IPR016181">
    <property type="entry name" value="Acyl_CoA_acyltransferase"/>
</dbReference>
<dbReference type="Pfam" id="PF13508">
    <property type="entry name" value="Acetyltransf_7"/>
    <property type="match status" value="1"/>
</dbReference>
<dbReference type="PROSITE" id="PS51186">
    <property type="entry name" value="GNAT"/>
    <property type="match status" value="1"/>
</dbReference>
<dbReference type="Proteomes" id="UP001387100">
    <property type="component" value="Unassembled WGS sequence"/>
</dbReference>
<feature type="domain" description="N-acetyltransferase" evidence="1">
    <location>
        <begin position="67"/>
        <end position="208"/>
    </location>
</feature>
<dbReference type="EMBL" id="JBBIAA010000002">
    <property type="protein sequence ID" value="MEJ5944209.1"/>
    <property type="molecule type" value="Genomic_DNA"/>
</dbReference>
<reference evidence="2 3" key="1">
    <citation type="journal article" date="2017" name="Int. J. Syst. Evol. Microbiol.">
        <title>Pseudokineococcus basanitobsidens sp. nov., isolated from volcanic rock.</title>
        <authorList>
            <person name="Lee D.W."/>
            <person name="Park M.Y."/>
            <person name="Kim J.J."/>
            <person name="Kim B.S."/>
        </authorList>
    </citation>
    <scope>NUCLEOTIDE SEQUENCE [LARGE SCALE GENOMIC DNA]</scope>
    <source>
        <strain evidence="2 3">DSM 103726</strain>
    </source>
</reference>
<dbReference type="GO" id="GO:0016746">
    <property type="term" value="F:acyltransferase activity"/>
    <property type="evidence" value="ECO:0007669"/>
    <property type="project" value="UniProtKB-KW"/>
</dbReference>
<keyword evidence="2" id="KW-0012">Acyltransferase</keyword>
<sequence>MITDDRAHDQLTDLLPTVRAGRIDAFSEAPRCIDLIHHQLGWPSKPSTAMACPDLRTVPDLPLAGELAVHPVRRLEDDAPEGLLLDDAVAVAMTADPTIDEPAAVLAGYLRSLPRAFRLFAAVDGAGVARATSGVGIFGHQAAVLFVNTEPDWRRRGIGRSMTALALRAARAAGARSAALDSSEAGSSIYKGLGFESVTRTLRFSGPL</sequence>
<dbReference type="Gene3D" id="3.40.630.30">
    <property type="match status" value="1"/>
</dbReference>
<name>A0ABU8RGV7_9ACTN</name>